<dbReference type="Proteomes" id="UP000812287">
    <property type="component" value="Unassembled WGS sequence"/>
</dbReference>
<dbReference type="AlphaFoldDB" id="A0A9P7VQ31"/>
<organism evidence="1 2">
    <name type="scientific">Guyanagaster necrorhizus</name>
    <dbReference type="NCBI Taxonomy" id="856835"/>
    <lineage>
        <taxon>Eukaryota</taxon>
        <taxon>Fungi</taxon>
        <taxon>Dikarya</taxon>
        <taxon>Basidiomycota</taxon>
        <taxon>Agaricomycotina</taxon>
        <taxon>Agaricomycetes</taxon>
        <taxon>Agaricomycetidae</taxon>
        <taxon>Agaricales</taxon>
        <taxon>Marasmiineae</taxon>
        <taxon>Physalacriaceae</taxon>
        <taxon>Guyanagaster</taxon>
    </lineage>
</organism>
<evidence type="ECO:0000313" key="2">
    <source>
        <dbReference type="Proteomes" id="UP000812287"/>
    </source>
</evidence>
<dbReference type="OrthoDB" id="3224178at2759"/>
<accession>A0A9P7VQ31</accession>
<name>A0A9P7VQ31_9AGAR</name>
<protein>
    <submittedName>
        <fullName evidence="1">Uncharacterized protein</fullName>
    </submittedName>
</protein>
<keyword evidence="2" id="KW-1185">Reference proteome</keyword>
<gene>
    <name evidence="1" type="ORF">BT62DRAFT_1008652</name>
</gene>
<dbReference type="RefSeq" id="XP_043037466.1">
    <property type="nucleotide sequence ID" value="XM_043177468.1"/>
</dbReference>
<reference evidence="1" key="1">
    <citation type="submission" date="2020-11" db="EMBL/GenBank/DDBJ databases">
        <title>Adaptations for nitrogen fixation in a non-lichenized fungal sporocarp promotes dispersal by wood-feeding termites.</title>
        <authorList>
            <consortium name="DOE Joint Genome Institute"/>
            <person name="Koch R.A."/>
            <person name="Yoon G."/>
            <person name="Arayal U."/>
            <person name="Lail K."/>
            <person name="Amirebrahimi M."/>
            <person name="Labutti K."/>
            <person name="Lipzen A."/>
            <person name="Riley R."/>
            <person name="Barry K."/>
            <person name="Henrissat B."/>
            <person name="Grigoriev I.V."/>
            <person name="Herr J.R."/>
            <person name="Aime M.C."/>
        </authorList>
    </citation>
    <scope>NUCLEOTIDE SEQUENCE</scope>
    <source>
        <strain evidence="1">MCA 3950</strain>
    </source>
</reference>
<dbReference type="GeneID" id="66099755"/>
<evidence type="ECO:0000313" key="1">
    <source>
        <dbReference type="EMBL" id="KAG7443966.1"/>
    </source>
</evidence>
<proteinExistence type="predicted"/>
<sequence length="209" mass="23920">MHWLTQKSPWGVSTTFLSAADNRKGTYAMVTVDTVDIQPYQRSVLADIDTSPPYPMWSLWCREGVPKKSILKLEAAGMLEDCIEETRSGMMMTIPEWRNRCWKPEGNRLYDLWKRKPLRNFFREHGYNLWLSEYELGIASASLVIVLTKTNFGQVDNIHCPARIIHNHDVLIRLVSIDGDSSGDEHYEALRRLSAGPAAFGEITRSFLS</sequence>
<comment type="caution">
    <text evidence="1">The sequence shown here is derived from an EMBL/GenBank/DDBJ whole genome shotgun (WGS) entry which is preliminary data.</text>
</comment>
<dbReference type="EMBL" id="MU250542">
    <property type="protein sequence ID" value="KAG7443966.1"/>
    <property type="molecule type" value="Genomic_DNA"/>
</dbReference>